<dbReference type="PANTHER" id="PTHR21649">
    <property type="entry name" value="CHLOROPHYLL A/B BINDING PROTEIN"/>
    <property type="match status" value="1"/>
</dbReference>
<feature type="binding site" evidence="5">
    <location>
        <position position="244"/>
    </location>
    <ligand>
        <name>chlorophyll a</name>
        <dbReference type="ChEBI" id="CHEBI:58416"/>
        <label>1</label>
    </ligand>
</feature>
<feature type="binding site" evidence="5">
    <location>
        <position position="139"/>
    </location>
    <ligand>
        <name>chlorophyll a</name>
        <dbReference type="ChEBI" id="CHEBI:58416"/>
        <label>1</label>
    </ligand>
</feature>
<dbReference type="Gene3D" id="1.10.3460.10">
    <property type="entry name" value="Chlorophyll a/b binding protein domain"/>
    <property type="match status" value="1"/>
</dbReference>
<feature type="binding site" description="axial binding residue" evidence="5">
    <location>
        <position position="144"/>
    </location>
    <ligand>
        <name>chlorophyll b</name>
        <dbReference type="ChEBI" id="CHEBI:61721"/>
        <label>1</label>
    </ligand>
    <ligandPart>
        <name>Mg</name>
        <dbReference type="ChEBI" id="CHEBI:25107"/>
    </ligandPart>
</feature>
<dbReference type="Pfam" id="PF00504">
    <property type="entry name" value="Chloroa_b-bind"/>
    <property type="match status" value="1"/>
</dbReference>
<evidence type="ECO:0000256" key="2">
    <source>
        <dbReference type="ARBA" id="ARBA00022528"/>
    </source>
</evidence>
<evidence type="ECO:0000256" key="3">
    <source>
        <dbReference type="ARBA" id="ARBA00022531"/>
    </source>
</evidence>
<organism evidence="6">
    <name type="scientific">Polykrikos lebourae</name>
    <dbReference type="NCBI Taxonomy" id="370573"/>
    <lineage>
        <taxon>Eukaryota</taxon>
        <taxon>Sar</taxon>
        <taxon>Alveolata</taxon>
        <taxon>Dinophyceae</taxon>
        <taxon>Gymnodiniales</taxon>
        <taxon>Gymnodiniaceae</taxon>
        <taxon>Polykrikos</taxon>
    </lineage>
</organism>
<keyword evidence="2" id="KW-0150">Chloroplast</keyword>
<feature type="binding site" evidence="5">
    <location>
        <position position="142"/>
    </location>
    <ligand>
        <name>chlorophyll a</name>
        <dbReference type="ChEBI" id="CHEBI:58416"/>
        <label>1</label>
    </ligand>
</feature>
<dbReference type="GO" id="GO:0009765">
    <property type="term" value="P:photosynthesis, light harvesting"/>
    <property type="evidence" value="ECO:0007669"/>
    <property type="project" value="InterPro"/>
</dbReference>
<dbReference type="EMBL" id="KR134303">
    <property type="protein sequence ID" value="AKR52919.1"/>
    <property type="molecule type" value="mRNA"/>
</dbReference>
<comment type="subcellular location">
    <subcellularLocation>
        <location evidence="1">Plastid</location>
        <location evidence="1">Chloroplast</location>
    </subcellularLocation>
</comment>
<evidence type="ECO:0000256" key="4">
    <source>
        <dbReference type="ARBA" id="ARBA00022640"/>
    </source>
</evidence>
<sequence>MSVAFLSAGVSDAFIPQIRGSPSSASATNQVHPVQHAEAVSSGWQGVSQLSAALTTATAAVTLAVGLRRRGIRRSQQKKCQALRRELSVAYEDSGIELLDNGKFAQGLIGAEGAWGRYEFDPAGFSRFTEFVPFYREAELKHGRIAMLAWVGLVVPDFLRVPGERTSFENIPLACDAHERLAGITGVNVQILFWATLVEFCCAKKVFEWNSLECAGDYGLGVQFLPKDEEGQKRVRLAEIKNGRLAMIAFGGALTQEVITRHPFPWLF</sequence>
<name>A0A0K0TN03_9DINO</name>
<dbReference type="SUPFAM" id="SSF103511">
    <property type="entry name" value="Chlorophyll a-b binding protein"/>
    <property type="match status" value="1"/>
</dbReference>
<dbReference type="GO" id="GO:0009507">
    <property type="term" value="C:chloroplast"/>
    <property type="evidence" value="ECO:0007669"/>
    <property type="project" value="UniProtKB-SubCell"/>
</dbReference>
<accession>A0A0K0TN03</accession>
<evidence type="ECO:0000256" key="5">
    <source>
        <dbReference type="PIRSR" id="PIRSR601344-1"/>
    </source>
</evidence>
<dbReference type="InterPro" id="IPR022796">
    <property type="entry name" value="Chloroa_b-bind"/>
</dbReference>
<feature type="binding site" evidence="5">
    <location>
        <position position="126"/>
    </location>
    <ligand>
        <name>chlorophyll a</name>
        <dbReference type="ChEBI" id="CHEBI:58416"/>
        <label>1</label>
    </ligand>
</feature>
<evidence type="ECO:0000256" key="1">
    <source>
        <dbReference type="ARBA" id="ARBA00004229"/>
    </source>
</evidence>
<dbReference type="AlphaFoldDB" id="A0A0K0TN03"/>
<protein>
    <submittedName>
        <fullName evidence="6">Chlorophyll light harvesting complex protein</fullName>
    </submittedName>
</protein>
<keyword evidence="3" id="KW-0602">Photosynthesis</keyword>
<feature type="binding site" description="axial binding residue" evidence="5">
    <location>
        <position position="212"/>
    </location>
    <ligand>
        <name>chlorophyll b</name>
        <dbReference type="ChEBI" id="CHEBI:61721"/>
        <label>1</label>
    </ligand>
    <ligandPart>
        <name>Mg</name>
        <dbReference type="ChEBI" id="CHEBI:25107"/>
    </ligandPart>
</feature>
<feature type="binding site" evidence="5">
    <location>
        <position position="181"/>
    </location>
    <ligand>
        <name>chlorophyll a</name>
        <dbReference type="ChEBI" id="CHEBI:58416"/>
        <label>1</label>
    </ligand>
</feature>
<keyword evidence="5" id="KW-0148">Chlorophyll</keyword>
<keyword evidence="5" id="KW-0157">Chromophore</keyword>
<dbReference type="GO" id="GO:0016020">
    <property type="term" value="C:membrane"/>
    <property type="evidence" value="ECO:0007669"/>
    <property type="project" value="InterPro"/>
</dbReference>
<dbReference type="GO" id="GO:0016168">
    <property type="term" value="F:chlorophyll binding"/>
    <property type="evidence" value="ECO:0007669"/>
    <property type="project" value="UniProtKB-KW"/>
</dbReference>
<dbReference type="InterPro" id="IPR001344">
    <property type="entry name" value="Chloro_AB-bd_pln"/>
</dbReference>
<feature type="binding site" evidence="5">
    <location>
        <position position="242"/>
    </location>
    <ligand>
        <name>chlorophyll a</name>
        <dbReference type="ChEBI" id="CHEBI:58416"/>
        <label>1</label>
    </ligand>
</feature>
<keyword evidence="4" id="KW-0934">Plastid</keyword>
<proteinExistence type="evidence at transcript level"/>
<reference evidence="6" key="1">
    <citation type="journal article" date="2015" name="BMC Genomics">
        <title>Single-cell transcriptomics using spliced leader PCR: Evidence for multiple losses of photosynthesis in polykrikoid dinoflagellates.</title>
        <authorList>
            <person name="Gavelis G.S."/>
            <person name="White R.A."/>
            <person name="Suttle C.A."/>
            <person name="Keeling P.J."/>
            <person name="Leander B.S."/>
        </authorList>
    </citation>
    <scope>NUCLEOTIDE SEQUENCE</scope>
</reference>
<feature type="binding site" evidence="5">
    <location>
        <position position="239"/>
    </location>
    <ligand>
        <name>chlorophyll a</name>
        <dbReference type="ChEBI" id="CHEBI:58416"/>
        <label>1</label>
    </ligand>
</feature>
<feature type="binding site" evidence="5">
    <location>
        <position position="256"/>
    </location>
    <ligand>
        <name>chlorophyll a</name>
        <dbReference type="ChEBI" id="CHEBI:58416"/>
        <label>1</label>
    </ligand>
</feature>
<evidence type="ECO:0000313" key="6">
    <source>
        <dbReference type="EMBL" id="AKR52919.1"/>
    </source>
</evidence>